<evidence type="ECO:0000313" key="4">
    <source>
        <dbReference type="EMBL" id="MDB8744138.1"/>
    </source>
</evidence>
<feature type="domain" description="HTH cro/C1-type" evidence="3">
    <location>
        <begin position="35"/>
        <end position="77"/>
    </location>
</feature>
<dbReference type="AlphaFoldDB" id="A0AAW6E330"/>
<dbReference type="Proteomes" id="UP001211015">
    <property type="component" value="Unassembled WGS sequence"/>
</dbReference>
<dbReference type="Gene3D" id="1.10.260.40">
    <property type="entry name" value="lambda repressor-like DNA-binding domains"/>
    <property type="match status" value="1"/>
</dbReference>
<reference evidence="4" key="1">
    <citation type="submission" date="2023-01" db="EMBL/GenBank/DDBJ databases">
        <title>Human gut microbiome strain richness.</title>
        <authorList>
            <person name="Chen-Liaw A."/>
        </authorList>
    </citation>
    <scope>NUCLEOTIDE SEQUENCE</scope>
    <source>
        <strain evidence="4">1001275st1_F4_1001275B_160808</strain>
    </source>
</reference>
<dbReference type="PROSITE" id="PS50943">
    <property type="entry name" value="HTH_CROC1"/>
    <property type="match status" value="1"/>
</dbReference>
<dbReference type="InterPro" id="IPR001387">
    <property type="entry name" value="Cro/C1-type_HTH"/>
</dbReference>
<accession>A0AAW6E330</accession>
<dbReference type="SUPFAM" id="SSF47413">
    <property type="entry name" value="lambda repressor-like DNA-binding domains"/>
    <property type="match status" value="1"/>
</dbReference>
<protein>
    <submittedName>
        <fullName evidence="4">Helix-turn-helix transcriptional regulator</fullName>
    </submittedName>
</protein>
<dbReference type="PANTHER" id="PTHR46558">
    <property type="entry name" value="TRACRIPTIONAL REGULATORY PROTEIN-RELATED-RELATED"/>
    <property type="match status" value="1"/>
</dbReference>
<comment type="caution">
    <text evidence="4">The sequence shown here is derived from an EMBL/GenBank/DDBJ whole genome shotgun (WGS) entry which is preliminary data.</text>
</comment>
<proteinExistence type="predicted"/>
<dbReference type="PANTHER" id="PTHR46558:SF11">
    <property type="entry name" value="HTH-TYPE TRANSCRIPTIONAL REGULATOR XRE"/>
    <property type="match status" value="1"/>
</dbReference>
<feature type="region of interest" description="Disordered" evidence="2">
    <location>
        <begin position="1"/>
        <end position="20"/>
    </location>
</feature>
<organism evidence="4 5">
    <name type="scientific">Ruminococcus bicirculans</name>
    <name type="common">ex Wegman et al. 2014</name>
    <dbReference type="NCBI Taxonomy" id="1160721"/>
    <lineage>
        <taxon>Bacteria</taxon>
        <taxon>Bacillati</taxon>
        <taxon>Bacillota</taxon>
        <taxon>Clostridia</taxon>
        <taxon>Eubacteriales</taxon>
        <taxon>Oscillospiraceae</taxon>
        <taxon>Ruminococcus</taxon>
    </lineage>
</organism>
<dbReference type="GO" id="GO:0003677">
    <property type="term" value="F:DNA binding"/>
    <property type="evidence" value="ECO:0007669"/>
    <property type="project" value="UniProtKB-KW"/>
</dbReference>
<dbReference type="SMART" id="SM00530">
    <property type="entry name" value="HTH_XRE"/>
    <property type="match status" value="1"/>
</dbReference>
<gene>
    <name evidence="4" type="ORF">PNU62_03830</name>
</gene>
<evidence type="ECO:0000259" key="3">
    <source>
        <dbReference type="PROSITE" id="PS50943"/>
    </source>
</evidence>
<dbReference type="CDD" id="cd00093">
    <property type="entry name" value="HTH_XRE"/>
    <property type="match status" value="1"/>
</dbReference>
<evidence type="ECO:0000313" key="5">
    <source>
        <dbReference type="Proteomes" id="UP001211015"/>
    </source>
</evidence>
<dbReference type="RefSeq" id="WP_195387922.1">
    <property type="nucleotide sequence ID" value="NZ_JADNGL010000003.1"/>
</dbReference>
<evidence type="ECO:0000256" key="1">
    <source>
        <dbReference type="ARBA" id="ARBA00023125"/>
    </source>
</evidence>
<dbReference type="EMBL" id="JAQMLV010000004">
    <property type="protein sequence ID" value="MDB8744138.1"/>
    <property type="molecule type" value="Genomic_DNA"/>
</dbReference>
<sequence length="241" mass="27412">MENENKKRGRPKKQKNMNSPLAWRLRELSGTMTHQEIADGVGISRQTIGQFLLGNTQPDTETLCKLADFFKVSTDYLLGRTDVKSADTTLQDICKYTGLSEKAITLLSLSKDSEFYNILPIINFLIESSENSILLRMDEAVSIDSFCSDLLEKLYYYFKVDISDDSCFLIQQNGAIISFDEDDDTNSTKEDWDSQITVSSVLKKDIVDRVLVDNLIVELKKAKRDFDKQKKPAQDYSSEQA</sequence>
<dbReference type="Pfam" id="PF01381">
    <property type="entry name" value="HTH_3"/>
    <property type="match status" value="1"/>
</dbReference>
<keyword evidence="1" id="KW-0238">DNA-binding</keyword>
<dbReference type="InterPro" id="IPR010982">
    <property type="entry name" value="Lambda_DNA-bd_dom_sf"/>
</dbReference>
<evidence type="ECO:0000256" key="2">
    <source>
        <dbReference type="SAM" id="MobiDB-lite"/>
    </source>
</evidence>
<name>A0AAW6E330_9FIRM</name>